<name>K8F4T9_9CHLO</name>
<dbReference type="CDD" id="cd19438">
    <property type="entry name" value="lipocalin_Blc-like"/>
    <property type="match status" value="1"/>
</dbReference>
<evidence type="ECO:0000256" key="2">
    <source>
        <dbReference type="PIRNR" id="PIRNR036893"/>
    </source>
</evidence>
<evidence type="ECO:0000259" key="3">
    <source>
        <dbReference type="Pfam" id="PF08212"/>
    </source>
</evidence>
<dbReference type="PANTHER" id="PTHR10612">
    <property type="entry name" value="APOLIPOPROTEIN D"/>
    <property type="match status" value="1"/>
</dbReference>
<dbReference type="GO" id="GO:0005737">
    <property type="term" value="C:cytoplasm"/>
    <property type="evidence" value="ECO:0007669"/>
    <property type="project" value="TreeGrafter"/>
</dbReference>
<dbReference type="Proteomes" id="UP000198341">
    <property type="component" value="Chromosome 15"/>
</dbReference>
<proteinExistence type="inferred from homology"/>
<keyword evidence="5" id="KW-1185">Reference proteome</keyword>
<evidence type="ECO:0000313" key="4">
    <source>
        <dbReference type="EMBL" id="CCO19825.1"/>
    </source>
</evidence>
<reference evidence="4 5" key="1">
    <citation type="submission" date="2011-10" db="EMBL/GenBank/DDBJ databases">
        <authorList>
            <person name="Genoscope - CEA"/>
        </authorList>
    </citation>
    <scope>NUCLEOTIDE SEQUENCE [LARGE SCALE GENOMIC DNA]</scope>
    <source>
        <strain evidence="4 5">RCC 1105</strain>
    </source>
</reference>
<dbReference type="RefSeq" id="XP_007508739.1">
    <property type="nucleotide sequence ID" value="XM_007508677.1"/>
</dbReference>
<dbReference type="InterPro" id="IPR012674">
    <property type="entry name" value="Calycin"/>
</dbReference>
<dbReference type="PIRSF" id="PIRSF036893">
    <property type="entry name" value="Lipocalin_ApoD"/>
    <property type="match status" value="1"/>
</dbReference>
<gene>
    <name evidence="4" type="ordered locus">Bathy15g00810</name>
</gene>
<dbReference type="InterPro" id="IPR022271">
    <property type="entry name" value="Lipocalin_ApoD"/>
</dbReference>
<dbReference type="InterPro" id="IPR000566">
    <property type="entry name" value="Lipocln_cytosolic_FA-bd_dom"/>
</dbReference>
<dbReference type="Pfam" id="PF08212">
    <property type="entry name" value="Lipocalin_2"/>
    <property type="match status" value="1"/>
</dbReference>
<sequence length="227" mass="24948">MLQTRCCLRRKNDFASSSLLVALLAIAACASSFVTPALAGGLGRERRCPPVPTVSDVSIEAYASKPWYVQAQLPNRYQPVENLFCVRAVYTVTSPTTLDVFNFARKGSVEGEPSNEDMVLNAFIPDVDVKSKLKVGPKFVPRALYGDYWIVAYEEEEGWAIISGGQPTIFVSDGLCTTESGNQGLWLFTREKEVSEELVETMKKKANALGIDTSMLVTVQQTGCEYP</sequence>
<dbReference type="EMBL" id="FO082264">
    <property type="protein sequence ID" value="CCO19825.1"/>
    <property type="molecule type" value="Genomic_DNA"/>
</dbReference>
<dbReference type="InterPro" id="IPR047202">
    <property type="entry name" value="Lipocalin_Blc-like_dom"/>
</dbReference>
<dbReference type="GO" id="GO:0006629">
    <property type="term" value="P:lipid metabolic process"/>
    <property type="evidence" value="ECO:0007669"/>
    <property type="project" value="TreeGrafter"/>
</dbReference>
<evidence type="ECO:0000256" key="1">
    <source>
        <dbReference type="ARBA" id="ARBA00006889"/>
    </source>
</evidence>
<dbReference type="KEGG" id="bpg:Bathy15g00810"/>
<dbReference type="STRING" id="41875.K8F4T9"/>
<dbReference type="OrthoDB" id="565904at2759"/>
<evidence type="ECO:0000313" key="5">
    <source>
        <dbReference type="Proteomes" id="UP000198341"/>
    </source>
</evidence>
<organism evidence="4 5">
    <name type="scientific">Bathycoccus prasinos</name>
    <dbReference type="NCBI Taxonomy" id="41875"/>
    <lineage>
        <taxon>Eukaryota</taxon>
        <taxon>Viridiplantae</taxon>
        <taxon>Chlorophyta</taxon>
        <taxon>Mamiellophyceae</taxon>
        <taxon>Mamiellales</taxon>
        <taxon>Bathycoccaceae</taxon>
        <taxon>Bathycoccus</taxon>
    </lineage>
</organism>
<dbReference type="Gene3D" id="2.40.128.20">
    <property type="match status" value="1"/>
</dbReference>
<dbReference type="PROSITE" id="PS51257">
    <property type="entry name" value="PROKAR_LIPOPROTEIN"/>
    <property type="match status" value="1"/>
</dbReference>
<dbReference type="PANTHER" id="PTHR10612:SF56">
    <property type="entry name" value="LIPOCALIN_CYTOSOLIC FATTY-ACID BINDING DOMAIN-CONTAINING PROTEIN"/>
    <property type="match status" value="1"/>
</dbReference>
<dbReference type="SUPFAM" id="SSF50814">
    <property type="entry name" value="Lipocalins"/>
    <property type="match status" value="1"/>
</dbReference>
<dbReference type="AlphaFoldDB" id="K8F4T9"/>
<dbReference type="GO" id="GO:0000302">
    <property type="term" value="P:response to reactive oxygen species"/>
    <property type="evidence" value="ECO:0007669"/>
    <property type="project" value="TreeGrafter"/>
</dbReference>
<dbReference type="eggNOG" id="ENOG502S9PN">
    <property type="taxonomic scope" value="Eukaryota"/>
</dbReference>
<dbReference type="GeneID" id="19011574"/>
<comment type="similarity">
    <text evidence="1 2">Belongs to the calycin superfamily. Lipocalin family.</text>
</comment>
<accession>K8F4T9</accession>
<feature type="domain" description="Lipocalin/cytosolic fatty-acid binding" evidence="3">
    <location>
        <begin position="67"/>
        <end position="164"/>
    </location>
</feature>
<protein>
    <recommendedName>
        <fullName evidence="3">Lipocalin/cytosolic fatty-acid binding domain-containing protein</fullName>
    </recommendedName>
</protein>